<dbReference type="PANTHER" id="PTHR43031:SF17">
    <property type="entry name" value="SULFURTRANSFERASE YTWF-RELATED"/>
    <property type="match status" value="1"/>
</dbReference>
<gene>
    <name evidence="2" type="primary">glpE</name>
    <name evidence="2" type="ORF">PAECIP111802_02444</name>
</gene>
<protein>
    <submittedName>
        <fullName evidence="2">Thiosulfate sulfurtransferase GlpE</fullName>
        <ecNumber evidence="2">2.8.1.1</ecNumber>
    </submittedName>
</protein>
<dbReference type="RefSeq" id="WP_218098785.1">
    <property type="nucleotide sequence ID" value="NZ_CAJVCE010000006.1"/>
</dbReference>
<dbReference type="EC" id="2.8.1.1" evidence="2"/>
<dbReference type="Proteomes" id="UP000730618">
    <property type="component" value="Unassembled WGS sequence"/>
</dbReference>
<dbReference type="InterPro" id="IPR001763">
    <property type="entry name" value="Rhodanese-like_dom"/>
</dbReference>
<dbReference type="EMBL" id="CAJVCE010000006">
    <property type="protein sequence ID" value="CAG7638462.1"/>
    <property type="molecule type" value="Genomic_DNA"/>
</dbReference>
<dbReference type="Pfam" id="PF00581">
    <property type="entry name" value="Rhodanese"/>
    <property type="match status" value="1"/>
</dbReference>
<name>A0ABM8VGH9_9BACL</name>
<organism evidence="2 3">
    <name type="scientific">Paenibacillus allorhizosphaerae</name>
    <dbReference type="NCBI Taxonomy" id="2849866"/>
    <lineage>
        <taxon>Bacteria</taxon>
        <taxon>Bacillati</taxon>
        <taxon>Bacillota</taxon>
        <taxon>Bacilli</taxon>
        <taxon>Bacillales</taxon>
        <taxon>Paenibacillaceae</taxon>
        <taxon>Paenibacillus</taxon>
    </lineage>
</organism>
<evidence type="ECO:0000313" key="3">
    <source>
        <dbReference type="Proteomes" id="UP000730618"/>
    </source>
</evidence>
<dbReference type="SMART" id="SM00450">
    <property type="entry name" value="RHOD"/>
    <property type="match status" value="1"/>
</dbReference>
<proteinExistence type="predicted"/>
<dbReference type="GO" id="GO:0004792">
    <property type="term" value="F:thiosulfate-cyanide sulfurtransferase activity"/>
    <property type="evidence" value="ECO:0007669"/>
    <property type="project" value="UniProtKB-EC"/>
</dbReference>
<dbReference type="PROSITE" id="PS50206">
    <property type="entry name" value="RHODANESE_3"/>
    <property type="match status" value="1"/>
</dbReference>
<evidence type="ECO:0000259" key="1">
    <source>
        <dbReference type="PROSITE" id="PS50206"/>
    </source>
</evidence>
<evidence type="ECO:0000313" key="2">
    <source>
        <dbReference type="EMBL" id="CAG7638462.1"/>
    </source>
</evidence>
<sequence>MAQIIENISHLDTQELLALSADPDRQAIFIDVREPEEYEAAHIPGIPLIPMGEIIDLIEQLDPDREYVFVCRSGRRSLEVAKFFSANGFEKIHNYLGGMLQWQQEAHKVAAGREHIIDAFTLEQLERKINL</sequence>
<keyword evidence="3" id="KW-1185">Reference proteome</keyword>
<reference evidence="2 3" key="1">
    <citation type="submission" date="2021-06" db="EMBL/GenBank/DDBJ databases">
        <authorList>
            <person name="Criscuolo A."/>
        </authorList>
    </citation>
    <scope>NUCLEOTIDE SEQUENCE [LARGE SCALE GENOMIC DNA]</scope>
    <source>
        <strain evidence="3">CIP 111802</strain>
    </source>
</reference>
<dbReference type="PANTHER" id="PTHR43031">
    <property type="entry name" value="FAD-DEPENDENT OXIDOREDUCTASE"/>
    <property type="match status" value="1"/>
</dbReference>
<dbReference type="CDD" id="cd00158">
    <property type="entry name" value="RHOD"/>
    <property type="match status" value="1"/>
</dbReference>
<comment type="caution">
    <text evidence="2">The sequence shown here is derived from an EMBL/GenBank/DDBJ whole genome shotgun (WGS) entry which is preliminary data.</text>
</comment>
<accession>A0ABM8VGH9</accession>
<feature type="domain" description="Rhodanese" evidence="1">
    <location>
        <begin position="23"/>
        <end position="111"/>
    </location>
</feature>
<keyword evidence="2" id="KW-0808">Transferase</keyword>
<dbReference type="InterPro" id="IPR050229">
    <property type="entry name" value="GlpE_sulfurtransferase"/>
</dbReference>